<dbReference type="InterPro" id="IPR036412">
    <property type="entry name" value="HAD-like_sf"/>
</dbReference>
<dbReference type="PANTHER" id="PTHR11011">
    <property type="entry name" value="MALE STERILITY PROTEIN 2-RELATED"/>
    <property type="match status" value="1"/>
</dbReference>
<dbReference type="PANTHER" id="PTHR11011:SF45">
    <property type="entry name" value="FATTY ACYL-COA REDUCTASE CG8306-RELATED"/>
    <property type="match status" value="1"/>
</dbReference>
<feature type="non-terminal residue" evidence="3">
    <location>
        <position position="449"/>
    </location>
</feature>
<sequence length="449" mass="50436">QREARAELGAAGTPLLAARAERAREDWVKQRMVELGKARAQGLGWPDAYAYSKALGERALLDTRGELAVSIVRPSIIESSLAEPVPGWIRGFRMADPVIIGYARGLLREFPGLPEGIIDVIPVDLVVAAVLAVAARGPLPGGPDVVHAASGARNPLRYRQLVDLVREWFTEHPLADAHDQPIAVPEWSFPGRRTVQRQLRQATRTLGAAERALQSLPLRGGRADLAARLEERRDEAERALSYVELYGAYTETEAIFQVDRLLELHRSLPADDQRDFGMDPAVIDWRRFCQDVYLPSVVAHARVRQAPAAGTRRRDPRGATGLTREQRGRRAILSPDRQLAVFDLENTLIASNVVDSYSWLATRHQRDRSRVAFVLRTLRDAPSMLAADRADRGDFLRAFYRRYEGAPVERLRADGWQLWHDLLLVKSFPDGLRRVREHRSLGHRTLLIT</sequence>
<dbReference type="InterPro" id="IPR036291">
    <property type="entry name" value="NAD(P)-bd_dom_sf"/>
</dbReference>
<dbReference type="SUPFAM" id="SSF56784">
    <property type="entry name" value="HAD-like"/>
    <property type="match status" value="1"/>
</dbReference>
<dbReference type="GO" id="GO:0016787">
    <property type="term" value="F:hydrolase activity"/>
    <property type="evidence" value="ECO:0007669"/>
    <property type="project" value="UniProtKB-KW"/>
</dbReference>
<gene>
    <name evidence="3" type="ORF">GHK86_21470</name>
</gene>
<feature type="domain" description="Thioester reductase (TE)" evidence="2">
    <location>
        <begin position="30"/>
        <end position="129"/>
    </location>
</feature>
<evidence type="ECO:0000259" key="2">
    <source>
        <dbReference type="Pfam" id="PF07993"/>
    </source>
</evidence>
<dbReference type="SUPFAM" id="SSF51735">
    <property type="entry name" value="NAD(P)-binding Rossmann-fold domains"/>
    <property type="match status" value="1"/>
</dbReference>
<organism evidence="3 4">
    <name type="scientific">Acidiferrimicrobium australe</name>
    <dbReference type="NCBI Taxonomy" id="2664430"/>
    <lineage>
        <taxon>Bacteria</taxon>
        <taxon>Bacillati</taxon>
        <taxon>Actinomycetota</taxon>
        <taxon>Acidimicrobiia</taxon>
        <taxon>Acidimicrobiales</taxon>
        <taxon>Acidimicrobiaceae</taxon>
        <taxon>Acidiferrimicrobium</taxon>
    </lineage>
</organism>
<dbReference type="Gene3D" id="3.40.50.720">
    <property type="entry name" value="NAD(P)-binding Rossmann-like Domain"/>
    <property type="match status" value="1"/>
</dbReference>
<reference evidence="3 4" key="1">
    <citation type="submission" date="2019-11" db="EMBL/GenBank/DDBJ databases">
        <title>Acidiferrimicrobium australis gen. nov., sp. nov., an acidophilic and obligately heterotrophic, member of the Actinobacteria that catalyses dissimilatory oxido- reduction of iron isolated from metal-rich acidic water in Chile.</title>
        <authorList>
            <person name="Gonzalez D."/>
            <person name="Huber K."/>
            <person name="Hedrich S."/>
            <person name="Rojas-Villalobos C."/>
            <person name="Quatrini R."/>
            <person name="Dinamarca M.A."/>
            <person name="Schwarz A."/>
            <person name="Canales C."/>
            <person name="Nancucheo I."/>
        </authorList>
    </citation>
    <scope>NUCLEOTIDE SEQUENCE [LARGE SCALE GENOMIC DNA]</scope>
    <source>
        <strain evidence="3 4">USS-CCA1</strain>
    </source>
</reference>
<dbReference type="Pfam" id="PF12710">
    <property type="entry name" value="HAD"/>
    <property type="match status" value="1"/>
</dbReference>
<keyword evidence="3" id="KW-0378">Hydrolase</keyword>
<name>A0ABW9R3L2_9ACTN</name>
<feature type="region of interest" description="Disordered" evidence="1">
    <location>
        <begin position="305"/>
        <end position="327"/>
    </location>
</feature>
<dbReference type="InterPro" id="IPR013120">
    <property type="entry name" value="FAR_NAD-bd"/>
</dbReference>
<comment type="caution">
    <text evidence="3">The sequence shown here is derived from an EMBL/GenBank/DDBJ whole genome shotgun (WGS) entry which is preliminary data.</text>
</comment>
<evidence type="ECO:0000313" key="3">
    <source>
        <dbReference type="EMBL" id="MST35288.1"/>
    </source>
</evidence>
<dbReference type="InterPro" id="IPR026055">
    <property type="entry name" value="FAR"/>
</dbReference>
<protein>
    <submittedName>
        <fullName evidence="3">HAD-IB family hydrolase</fullName>
    </submittedName>
</protein>
<dbReference type="EMBL" id="WJHE01001586">
    <property type="protein sequence ID" value="MST35288.1"/>
    <property type="molecule type" value="Genomic_DNA"/>
</dbReference>
<feature type="non-terminal residue" evidence="3">
    <location>
        <position position="1"/>
    </location>
</feature>
<keyword evidence="4" id="KW-1185">Reference proteome</keyword>
<evidence type="ECO:0000256" key="1">
    <source>
        <dbReference type="SAM" id="MobiDB-lite"/>
    </source>
</evidence>
<dbReference type="Pfam" id="PF07993">
    <property type="entry name" value="NAD_binding_4"/>
    <property type="match status" value="1"/>
</dbReference>
<dbReference type="Proteomes" id="UP000437736">
    <property type="component" value="Unassembled WGS sequence"/>
</dbReference>
<proteinExistence type="predicted"/>
<evidence type="ECO:0000313" key="4">
    <source>
        <dbReference type="Proteomes" id="UP000437736"/>
    </source>
</evidence>
<accession>A0ABW9R3L2</accession>